<dbReference type="EMBL" id="PUTQ01000001">
    <property type="protein sequence ID" value="RCF53273.1"/>
    <property type="molecule type" value="Genomic_DNA"/>
</dbReference>
<accession>A0ABD7GDY2</accession>
<evidence type="ECO:0000313" key="3">
    <source>
        <dbReference type="Proteomes" id="UP000253075"/>
    </source>
</evidence>
<dbReference type="CDD" id="cd00085">
    <property type="entry name" value="HNHc"/>
    <property type="match status" value="1"/>
</dbReference>
<dbReference type="InterPro" id="IPR002711">
    <property type="entry name" value="HNH"/>
</dbReference>
<protein>
    <recommendedName>
        <fullName evidence="1">HNH nuclease domain-containing protein</fullName>
    </recommendedName>
</protein>
<evidence type="ECO:0000259" key="1">
    <source>
        <dbReference type="SMART" id="SM00507"/>
    </source>
</evidence>
<gene>
    <name evidence="2" type="ORF">C6C11_00675</name>
</gene>
<sequence length="114" mass="13049">MEEYQQNFQLEINNALHLSHEERQRGLAQVGRNSSFYEVKSKVFIRNPYVVAATLVRAQGVCEECKHKAPFNRVSDGTPYLEVHHIQPLANGGEDTIQNTMALCPNCHRKRHFG</sequence>
<dbReference type="Gene3D" id="1.10.30.50">
    <property type="match status" value="1"/>
</dbReference>
<dbReference type="Pfam" id="PF01844">
    <property type="entry name" value="HNH"/>
    <property type="match status" value="1"/>
</dbReference>
<comment type="caution">
    <text evidence="2">The sequence shown here is derived from an EMBL/GenBank/DDBJ whole genome shotgun (WGS) entry which is preliminary data.</text>
</comment>
<feature type="domain" description="HNH nuclease" evidence="1">
    <location>
        <begin position="51"/>
        <end position="109"/>
    </location>
</feature>
<organism evidence="2 3">
    <name type="scientific">Aeromonas hydrophila</name>
    <dbReference type="NCBI Taxonomy" id="644"/>
    <lineage>
        <taxon>Bacteria</taxon>
        <taxon>Pseudomonadati</taxon>
        <taxon>Pseudomonadota</taxon>
        <taxon>Gammaproteobacteria</taxon>
        <taxon>Aeromonadales</taxon>
        <taxon>Aeromonadaceae</taxon>
        <taxon>Aeromonas</taxon>
    </lineage>
</organism>
<name>A0ABD7GDY2_AERHY</name>
<reference evidence="3" key="2">
    <citation type="submission" date="2018-02" db="EMBL/GenBank/DDBJ databases">
        <title>Phenotypic characterization and whole genome analysis of multidrug-resistant, extended-spectrum beta-lactamase-producing bacteria isolated from dogs in Germany.</title>
        <authorList>
            <person name="Williamson C."/>
        </authorList>
    </citation>
    <scope>NUCLEOTIDE SEQUENCE [LARGE SCALE GENOMIC DNA]</scope>
    <source>
        <strain evidence="3">AFG_SD03_1510_Ahy_093</strain>
    </source>
</reference>
<dbReference type="AlphaFoldDB" id="A0ABD7GDY2"/>
<evidence type="ECO:0000313" key="2">
    <source>
        <dbReference type="EMBL" id="RCF53273.1"/>
    </source>
</evidence>
<dbReference type="PANTHER" id="PTHR33877:SF1">
    <property type="entry name" value="TYPE IV METHYL-DIRECTED RESTRICTION ENZYME ECOKMCRA"/>
    <property type="match status" value="1"/>
</dbReference>
<dbReference type="InterPro" id="IPR003615">
    <property type="entry name" value="HNH_nuc"/>
</dbReference>
<proteinExistence type="predicted"/>
<dbReference type="Proteomes" id="UP000253075">
    <property type="component" value="Unassembled WGS sequence"/>
</dbReference>
<dbReference type="PANTHER" id="PTHR33877">
    <property type="entry name" value="SLL1193 PROTEIN"/>
    <property type="match status" value="1"/>
</dbReference>
<reference evidence="2 3" key="1">
    <citation type="journal article" date="2018" name="PLoS ONE">
        <title>Phenotypic characterization and whole genome analysis of extended-spectrum beta-lactamase-producing bacteria isolated from dogs in Germany.</title>
        <authorList>
            <person name="Boehmer T."/>
            <person name="Vogler A.J."/>
            <person name="Thomas A."/>
            <person name="Sauer S."/>
            <person name="Hergenroether M."/>
            <person name="Straubinger R.K."/>
            <person name="Birdsell D."/>
            <person name="Keim P."/>
            <person name="Sahl J.W."/>
            <person name="Williamson C.H."/>
            <person name="Riehm J.M."/>
        </authorList>
    </citation>
    <scope>NUCLEOTIDE SEQUENCE [LARGE SCALE GENOMIC DNA]</scope>
    <source>
        <strain evidence="2 3">AFG_SD03_1510_Ahy_093</strain>
    </source>
</reference>
<dbReference type="InterPro" id="IPR052892">
    <property type="entry name" value="NA-targeting_endonuclease"/>
</dbReference>
<dbReference type="SMART" id="SM00507">
    <property type="entry name" value="HNHc"/>
    <property type="match status" value="1"/>
</dbReference>